<evidence type="ECO:0000259" key="1">
    <source>
        <dbReference type="Pfam" id="PF01168"/>
    </source>
</evidence>
<dbReference type="InterPro" id="IPR029066">
    <property type="entry name" value="PLP-binding_barrel"/>
</dbReference>
<sequence>MKNKGSLVATTTLKDEIAVNMVRSEHFIYVALGTLGTYLLSAKLHRVKTEYQSYFSQLNLKLKERYSGASAAIIDLDRLDANVRFIRNKLDSEYKLRLVTKSLPSLDLLKYLLETTQTNRLMVFSEPFIIEILTNMEFDSLDILLGKPLSVDAFSRLTAYRGWTSIHWLIDTKERLNQYLFYAQRGNLRIKISLEIDIGLHRGGFETIEDFTEVVKIIQQNSRFLELTGLMGYDGHVPYVPFYINKQKAIRKAFIKMQNRYRRFVDELKKHYDAEAIRNMTFNSGGSHTYFNYSDVKSSTPINDIAIGSGFVTPQQFSYLIKLGHQPSLFLSSPVLKKLESSKLPHAEKLATLLNLWNPNLSVSYFTLGGGWPGELISPVGMRRNHWWDGNDLGYSNLLPNQSILSSSDKNNIRVDDFVFYHPWQGDGMLCFRKLVLYRQAGFVGEWSTFNGGN</sequence>
<dbReference type="Pfam" id="PF01168">
    <property type="entry name" value="Ala_racemase_N"/>
    <property type="match status" value="1"/>
</dbReference>
<dbReference type="PANTHER" id="PTHR28004:SF2">
    <property type="entry name" value="D-SERINE DEHYDRATASE"/>
    <property type="match status" value="1"/>
</dbReference>
<dbReference type="GO" id="GO:0036088">
    <property type="term" value="P:D-serine catabolic process"/>
    <property type="evidence" value="ECO:0007669"/>
    <property type="project" value="TreeGrafter"/>
</dbReference>
<dbReference type="AlphaFoldDB" id="A0A815EHF4"/>
<comment type="caution">
    <text evidence="2">The sequence shown here is derived from an EMBL/GenBank/DDBJ whole genome shotgun (WGS) entry which is preliminary data.</text>
</comment>
<protein>
    <recommendedName>
        <fullName evidence="1">Alanine racemase N-terminal domain-containing protein</fullName>
    </recommendedName>
</protein>
<proteinExistence type="predicted"/>
<dbReference type="Gene3D" id="3.20.20.10">
    <property type="entry name" value="Alanine racemase"/>
    <property type="match status" value="1"/>
</dbReference>
<dbReference type="GO" id="GO:0008721">
    <property type="term" value="F:D-serine ammonia-lyase activity"/>
    <property type="evidence" value="ECO:0007669"/>
    <property type="project" value="TreeGrafter"/>
</dbReference>
<dbReference type="OrthoDB" id="9970122at2759"/>
<name>A0A815EHF4_ADIRI</name>
<dbReference type="Proteomes" id="UP000663852">
    <property type="component" value="Unassembled WGS sequence"/>
</dbReference>
<dbReference type="InterPro" id="IPR001608">
    <property type="entry name" value="Ala_racemase_N"/>
</dbReference>
<feature type="domain" description="Alanine racemase N-terminal" evidence="1">
    <location>
        <begin position="74"/>
        <end position="289"/>
    </location>
</feature>
<reference evidence="2" key="1">
    <citation type="submission" date="2021-02" db="EMBL/GenBank/DDBJ databases">
        <authorList>
            <person name="Nowell W R."/>
        </authorList>
    </citation>
    <scope>NUCLEOTIDE SEQUENCE</scope>
</reference>
<gene>
    <name evidence="2" type="ORF">EDS130_LOCUS31344</name>
</gene>
<dbReference type="EMBL" id="CAJNOJ010000229">
    <property type="protein sequence ID" value="CAF1314821.1"/>
    <property type="molecule type" value="Genomic_DNA"/>
</dbReference>
<accession>A0A815EHF4</accession>
<evidence type="ECO:0000313" key="3">
    <source>
        <dbReference type="Proteomes" id="UP000663852"/>
    </source>
</evidence>
<dbReference type="InterPro" id="IPR051466">
    <property type="entry name" value="D-amino_acid_metab_enzyme"/>
</dbReference>
<evidence type="ECO:0000313" key="2">
    <source>
        <dbReference type="EMBL" id="CAF1314821.1"/>
    </source>
</evidence>
<dbReference type="PANTHER" id="PTHR28004">
    <property type="entry name" value="ZGC:162816-RELATED"/>
    <property type="match status" value="1"/>
</dbReference>
<dbReference type="SUPFAM" id="SSF51419">
    <property type="entry name" value="PLP-binding barrel"/>
    <property type="match status" value="1"/>
</dbReference>
<organism evidence="2 3">
    <name type="scientific">Adineta ricciae</name>
    <name type="common">Rotifer</name>
    <dbReference type="NCBI Taxonomy" id="249248"/>
    <lineage>
        <taxon>Eukaryota</taxon>
        <taxon>Metazoa</taxon>
        <taxon>Spiralia</taxon>
        <taxon>Gnathifera</taxon>
        <taxon>Rotifera</taxon>
        <taxon>Eurotatoria</taxon>
        <taxon>Bdelloidea</taxon>
        <taxon>Adinetida</taxon>
        <taxon>Adinetidae</taxon>
        <taxon>Adineta</taxon>
    </lineage>
</organism>